<dbReference type="PANTHER" id="PTHR18964:SF149">
    <property type="entry name" value="BIFUNCTIONAL UDP-N-ACETYLGLUCOSAMINE 2-EPIMERASE_N-ACETYLMANNOSAMINE KINASE"/>
    <property type="match status" value="1"/>
</dbReference>
<keyword evidence="2" id="KW-0418">Kinase</keyword>
<dbReference type="Proteomes" id="UP000515703">
    <property type="component" value="Chromosome"/>
</dbReference>
<proteinExistence type="inferred from homology"/>
<keyword evidence="3" id="KW-1185">Reference proteome</keyword>
<name>A0A7I8DFA6_9FIRM</name>
<reference evidence="2 3" key="2">
    <citation type="submission" date="2020-08" db="EMBL/GenBank/DDBJ databases">
        <authorList>
            <person name="Ueki A."/>
            <person name="Tonouchi A."/>
        </authorList>
    </citation>
    <scope>NUCLEOTIDE SEQUENCE [LARGE SCALE GENOMIC DNA]</scope>
    <source>
        <strain evidence="2 3">CTTW</strain>
    </source>
</reference>
<reference evidence="2 3" key="1">
    <citation type="submission" date="2020-08" db="EMBL/GenBank/DDBJ databases">
        <title>Draft genome sequencing of an Anaerocolumna strain isolated from anoxic soil subjected to BSD treatment.</title>
        <authorList>
            <person name="Uek A."/>
            <person name="Tonouchi A."/>
        </authorList>
    </citation>
    <scope>NUCLEOTIDE SEQUENCE [LARGE SCALE GENOMIC DNA]</scope>
    <source>
        <strain evidence="2 3">CTTW</strain>
    </source>
</reference>
<gene>
    <name evidence="2" type="ORF">bsdcttw_01210</name>
</gene>
<dbReference type="EMBL" id="AP023368">
    <property type="protein sequence ID" value="BCJ97080.1"/>
    <property type="molecule type" value="Genomic_DNA"/>
</dbReference>
<accession>A0A7I8DFA6</accession>
<evidence type="ECO:0000313" key="3">
    <source>
        <dbReference type="Proteomes" id="UP000515703"/>
    </source>
</evidence>
<evidence type="ECO:0000313" key="2">
    <source>
        <dbReference type="EMBL" id="BCJ97080.1"/>
    </source>
</evidence>
<dbReference type="GO" id="GO:0016301">
    <property type="term" value="F:kinase activity"/>
    <property type="evidence" value="ECO:0007669"/>
    <property type="project" value="UniProtKB-KW"/>
</dbReference>
<protein>
    <submittedName>
        <fullName evidence="2">Sugar kinase</fullName>
    </submittedName>
</protein>
<organism evidence="2 3">
    <name type="scientific">Anaerocolumna chitinilytica</name>
    <dbReference type="NCBI Taxonomy" id="1727145"/>
    <lineage>
        <taxon>Bacteria</taxon>
        <taxon>Bacillati</taxon>
        <taxon>Bacillota</taxon>
        <taxon>Clostridia</taxon>
        <taxon>Lachnospirales</taxon>
        <taxon>Lachnospiraceae</taxon>
        <taxon>Anaerocolumna</taxon>
    </lineage>
</organism>
<dbReference type="Gene3D" id="3.30.420.40">
    <property type="match status" value="2"/>
</dbReference>
<dbReference type="InterPro" id="IPR000600">
    <property type="entry name" value="ROK"/>
</dbReference>
<dbReference type="KEGG" id="acht:bsdcttw_01210"/>
<dbReference type="RefSeq" id="WP_185257544.1">
    <property type="nucleotide sequence ID" value="NZ_AP023368.1"/>
</dbReference>
<dbReference type="PANTHER" id="PTHR18964">
    <property type="entry name" value="ROK (REPRESSOR, ORF, KINASE) FAMILY"/>
    <property type="match status" value="1"/>
</dbReference>
<comment type="similarity">
    <text evidence="1">Belongs to the ROK (NagC/XylR) family.</text>
</comment>
<keyword evidence="2" id="KW-0808">Transferase</keyword>
<evidence type="ECO:0000256" key="1">
    <source>
        <dbReference type="ARBA" id="ARBA00006479"/>
    </source>
</evidence>
<dbReference type="Pfam" id="PF00480">
    <property type="entry name" value="ROK"/>
    <property type="match status" value="1"/>
</dbReference>
<sequence>MDSFIGCDFGGTKLLIGEIDMQGNILGMKRYETGIKNHREAADRVLECLNDYISKVGFIGSPAAVGAGVVGVVDYENGIWKSMDHIETNPIPLGKLISEKLNIPAYIDNDVKCATGAEMIFGHGKDSQNFIYLNIGTGIAAGIVSEGRLIRGANNNSGEVGHSVIDLTRENQCICGRKGCVESLASGSGLHAQALCLYDDFETKLSRPSEGNRVNAAEVFRLSEEGDPLCHKLTQQLEDQLANLIMNMVRVSDPDTIILGGGLVSDGWLLPRIKEKLNPATMRGVKNGVILSSFDPRFVGLIGAGAIGLIGLQHQK</sequence>
<dbReference type="InterPro" id="IPR043129">
    <property type="entry name" value="ATPase_NBD"/>
</dbReference>
<dbReference type="AlphaFoldDB" id="A0A7I8DFA6"/>
<dbReference type="SUPFAM" id="SSF53067">
    <property type="entry name" value="Actin-like ATPase domain"/>
    <property type="match status" value="1"/>
</dbReference>